<feature type="region of interest" description="Disordered" evidence="1">
    <location>
        <begin position="1"/>
        <end position="87"/>
    </location>
</feature>
<evidence type="ECO:0000313" key="2">
    <source>
        <dbReference type="EMBL" id="KAI1707928.1"/>
    </source>
</evidence>
<reference evidence="2" key="1">
    <citation type="submission" date="2022-01" db="EMBL/GenBank/DDBJ databases">
        <title>Genome Sequence Resource for Two Populations of Ditylenchus destructor, the Migratory Endoparasitic Phytonematode.</title>
        <authorList>
            <person name="Zhang H."/>
            <person name="Lin R."/>
            <person name="Xie B."/>
        </authorList>
    </citation>
    <scope>NUCLEOTIDE SEQUENCE</scope>
    <source>
        <strain evidence="2">BazhouSP</strain>
    </source>
</reference>
<organism evidence="2 3">
    <name type="scientific">Ditylenchus destructor</name>
    <dbReference type="NCBI Taxonomy" id="166010"/>
    <lineage>
        <taxon>Eukaryota</taxon>
        <taxon>Metazoa</taxon>
        <taxon>Ecdysozoa</taxon>
        <taxon>Nematoda</taxon>
        <taxon>Chromadorea</taxon>
        <taxon>Rhabditida</taxon>
        <taxon>Tylenchina</taxon>
        <taxon>Tylenchomorpha</taxon>
        <taxon>Sphaerularioidea</taxon>
        <taxon>Anguinidae</taxon>
        <taxon>Anguininae</taxon>
        <taxon>Ditylenchus</taxon>
    </lineage>
</organism>
<protein>
    <submittedName>
        <fullName evidence="2">Uncharacterized protein</fullName>
    </submittedName>
</protein>
<evidence type="ECO:0000313" key="3">
    <source>
        <dbReference type="Proteomes" id="UP001201812"/>
    </source>
</evidence>
<evidence type="ECO:0000256" key="1">
    <source>
        <dbReference type="SAM" id="MobiDB-lite"/>
    </source>
</evidence>
<dbReference type="AlphaFoldDB" id="A0AAD4MY81"/>
<gene>
    <name evidence="2" type="ORF">DdX_12160</name>
</gene>
<comment type="caution">
    <text evidence="2">The sequence shown here is derived from an EMBL/GenBank/DDBJ whole genome shotgun (WGS) entry which is preliminary data.</text>
</comment>
<feature type="compositionally biased region" description="Basic and acidic residues" evidence="1">
    <location>
        <begin position="59"/>
        <end position="70"/>
    </location>
</feature>
<keyword evidence="3" id="KW-1185">Reference proteome</keyword>
<sequence>MQIALFAKATNPAQSSRKSVNAGRWNSFRSGDSAGCHAGSRCPSHLGNKHVMKSPTDLDNSKKEKPRKPCESNNFAFQEMDSAFGKE</sequence>
<dbReference type="EMBL" id="JAKKPZ010000038">
    <property type="protein sequence ID" value="KAI1707928.1"/>
    <property type="molecule type" value="Genomic_DNA"/>
</dbReference>
<accession>A0AAD4MY81</accession>
<dbReference type="Proteomes" id="UP001201812">
    <property type="component" value="Unassembled WGS sequence"/>
</dbReference>
<proteinExistence type="predicted"/>
<name>A0AAD4MY81_9BILA</name>